<evidence type="ECO:0000256" key="2">
    <source>
        <dbReference type="SAM" id="MobiDB-lite"/>
    </source>
</evidence>
<dbReference type="InterPro" id="IPR051324">
    <property type="entry name" value="Stress/Tellurium_Resist"/>
</dbReference>
<dbReference type="EMBL" id="JADLQN010000003">
    <property type="protein sequence ID" value="MBF6356638.1"/>
    <property type="molecule type" value="Genomic_DNA"/>
</dbReference>
<dbReference type="RefSeq" id="WP_195003484.1">
    <property type="nucleotide sequence ID" value="NZ_JADLQN010000003.1"/>
</dbReference>
<feature type="region of interest" description="Disordered" evidence="2">
    <location>
        <begin position="156"/>
        <end position="177"/>
    </location>
</feature>
<dbReference type="Pfam" id="PF02342">
    <property type="entry name" value="TerD"/>
    <property type="match status" value="1"/>
</dbReference>
<dbReference type="CDD" id="cd06974">
    <property type="entry name" value="TerD_like"/>
    <property type="match status" value="1"/>
</dbReference>
<dbReference type="Gene3D" id="2.60.60.30">
    <property type="entry name" value="sav2460 like domains"/>
    <property type="match status" value="1"/>
</dbReference>
<evidence type="ECO:0000259" key="3">
    <source>
        <dbReference type="Pfam" id="PF02342"/>
    </source>
</evidence>
<dbReference type="PANTHER" id="PTHR32097:SF4">
    <property type="entry name" value="GENERAL STRESS PROTEIN 16U"/>
    <property type="match status" value="1"/>
</dbReference>
<dbReference type="InterPro" id="IPR003325">
    <property type="entry name" value="TerD"/>
</dbReference>
<protein>
    <submittedName>
        <fullName evidence="4">TerD family protein</fullName>
    </submittedName>
</protein>
<reference evidence="4 5" key="1">
    <citation type="submission" date="2020-10" db="EMBL/GenBank/DDBJ databases">
        <title>Identification of Nocardia species via Next-generation sequencing and recognition of intraspecies genetic diversity.</title>
        <authorList>
            <person name="Li P."/>
            <person name="Li P."/>
            <person name="Lu B."/>
        </authorList>
    </citation>
    <scope>NUCLEOTIDE SEQUENCE [LARGE SCALE GENOMIC DNA]</scope>
    <source>
        <strain evidence="4 5">BJ06-0143</strain>
    </source>
</reference>
<feature type="domain" description="TerD" evidence="3">
    <location>
        <begin position="4"/>
        <end position="148"/>
    </location>
</feature>
<evidence type="ECO:0000256" key="1">
    <source>
        <dbReference type="ARBA" id="ARBA00008775"/>
    </source>
</evidence>
<evidence type="ECO:0000313" key="5">
    <source>
        <dbReference type="Proteomes" id="UP000707731"/>
    </source>
</evidence>
<organism evidence="4 5">
    <name type="scientific">Nocardia higoensis</name>
    <dbReference type="NCBI Taxonomy" id="228599"/>
    <lineage>
        <taxon>Bacteria</taxon>
        <taxon>Bacillati</taxon>
        <taxon>Actinomycetota</taxon>
        <taxon>Actinomycetes</taxon>
        <taxon>Mycobacteriales</taxon>
        <taxon>Nocardiaceae</taxon>
        <taxon>Nocardia</taxon>
    </lineage>
</organism>
<gene>
    <name evidence="4" type="ORF">IU449_19160</name>
</gene>
<keyword evidence="5" id="KW-1185">Reference proteome</keyword>
<name>A0ABS0DIY0_9NOCA</name>
<proteinExistence type="inferred from homology"/>
<comment type="caution">
    <text evidence="4">The sequence shown here is derived from an EMBL/GenBank/DDBJ whole genome shotgun (WGS) entry which is preliminary data.</text>
</comment>
<dbReference type="PANTHER" id="PTHR32097">
    <property type="entry name" value="CAMP-BINDING PROTEIN 1-RELATED"/>
    <property type="match status" value="1"/>
</dbReference>
<sequence>MIRLQAGQNVALTARTVTFQAQADTALDVCALVVGEDLRCASHADFVFYNQTETAGVRLAGARLEVTLADLRAAAAAVLLVVSAEDPRRALGRVRTVLTDGGDALARFEIEPAAGESALICLELYQRGSEWKVRAVGQGYAGGLPVLLPAHGVEVDEPESGQDASPRRTHTPEGGGPAVEVGYGLERLWMIFEDAARSAAALVAARDYAAKRLDDELSAAVSDPATRNTLAAEEARQAAQRRAEELAVTAEGNHRRDSEQLMRELAEAEQRLPPALAAWHSPAWQDPPAPADGIRIGELHAPDRGVLRIPYCVPVPLTRPLWIDTDVPAAAAPVVGALLARLLAVDPGTRTRIDVIDLTGAYTALLPALAPVLAGPPITDHTLISERVRALAEAAELAEMAYQGGAFTPPAEHRVLVVSDFPHGYQAIDAARLLTLTRCGDLIGLSILIVGTDEIAVPDDAVSALSQHARHLPTVADTPMFDPWTGSAWQLQLDVLPRDPQRASRLLRSE</sequence>
<evidence type="ECO:0000313" key="4">
    <source>
        <dbReference type="EMBL" id="MBF6356638.1"/>
    </source>
</evidence>
<accession>A0ABS0DIY0</accession>
<comment type="similarity">
    <text evidence="1">Belongs to the CAPAB/TerDEXZ family.</text>
</comment>
<dbReference type="Proteomes" id="UP000707731">
    <property type="component" value="Unassembled WGS sequence"/>
</dbReference>